<sequence length="21" mass="2536">MVYTNFMDSRSTFTQVSRTYT</sequence>
<reference evidence="1" key="2">
    <citation type="journal article" date="2015" name="Fish Shellfish Immunol.">
        <title>Early steps in the European eel (Anguilla anguilla)-Vibrio vulnificus interaction in the gills: Role of the RtxA13 toxin.</title>
        <authorList>
            <person name="Callol A."/>
            <person name="Pajuelo D."/>
            <person name="Ebbesson L."/>
            <person name="Teles M."/>
            <person name="MacKenzie S."/>
            <person name="Amaro C."/>
        </authorList>
    </citation>
    <scope>NUCLEOTIDE SEQUENCE</scope>
</reference>
<evidence type="ECO:0000313" key="1">
    <source>
        <dbReference type="EMBL" id="JAH08362.1"/>
    </source>
</evidence>
<accession>A0A0E9PVS7</accession>
<dbReference type="AlphaFoldDB" id="A0A0E9PVS7"/>
<proteinExistence type="predicted"/>
<reference evidence="1" key="1">
    <citation type="submission" date="2014-11" db="EMBL/GenBank/DDBJ databases">
        <authorList>
            <person name="Amaro Gonzalez C."/>
        </authorList>
    </citation>
    <scope>NUCLEOTIDE SEQUENCE</scope>
</reference>
<protein>
    <submittedName>
        <fullName evidence="1">Uncharacterized protein</fullName>
    </submittedName>
</protein>
<organism evidence="1">
    <name type="scientific">Anguilla anguilla</name>
    <name type="common">European freshwater eel</name>
    <name type="synonym">Muraena anguilla</name>
    <dbReference type="NCBI Taxonomy" id="7936"/>
    <lineage>
        <taxon>Eukaryota</taxon>
        <taxon>Metazoa</taxon>
        <taxon>Chordata</taxon>
        <taxon>Craniata</taxon>
        <taxon>Vertebrata</taxon>
        <taxon>Euteleostomi</taxon>
        <taxon>Actinopterygii</taxon>
        <taxon>Neopterygii</taxon>
        <taxon>Teleostei</taxon>
        <taxon>Anguilliformes</taxon>
        <taxon>Anguillidae</taxon>
        <taxon>Anguilla</taxon>
    </lineage>
</organism>
<name>A0A0E9PVS7_ANGAN</name>
<dbReference type="EMBL" id="GBXM01100215">
    <property type="protein sequence ID" value="JAH08362.1"/>
    <property type="molecule type" value="Transcribed_RNA"/>
</dbReference>